<organism evidence="4 5">
    <name type="scientific">Paenibacillus chungangensis</name>
    <dbReference type="NCBI Taxonomy" id="696535"/>
    <lineage>
        <taxon>Bacteria</taxon>
        <taxon>Bacillati</taxon>
        <taxon>Bacillota</taxon>
        <taxon>Bacilli</taxon>
        <taxon>Bacillales</taxon>
        <taxon>Paenibacillaceae</taxon>
        <taxon>Paenibacillus</taxon>
    </lineage>
</organism>
<evidence type="ECO:0000256" key="1">
    <source>
        <dbReference type="SAM" id="Phobius"/>
    </source>
</evidence>
<comment type="caution">
    <text evidence="4">The sequence shown here is derived from an EMBL/GenBank/DDBJ whole genome shotgun (WGS) entry which is preliminary data.</text>
</comment>
<evidence type="ECO:0000259" key="2">
    <source>
        <dbReference type="PROSITE" id="PS50113"/>
    </source>
</evidence>
<dbReference type="Pfam" id="PF00990">
    <property type="entry name" value="GGDEF"/>
    <property type="match status" value="1"/>
</dbReference>
<dbReference type="SUPFAM" id="SSF55785">
    <property type="entry name" value="PYP-like sensor domain (PAS domain)"/>
    <property type="match status" value="1"/>
</dbReference>
<protein>
    <submittedName>
        <fullName evidence="4">Histidine kinase N-terminal 7TM domain-containing protein</fullName>
    </submittedName>
</protein>
<dbReference type="InterPro" id="IPR031621">
    <property type="entry name" value="HisKA_7TM"/>
</dbReference>
<evidence type="ECO:0000259" key="3">
    <source>
        <dbReference type="PROSITE" id="PS50887"/>
    </source>
</evidence>
<dbReference type="Gene3D" id="3.30.450.20">
    <property type="entry name" value="PAS domain"/>
    <property type="match status" value="1"/>
</dbReference>
<dbReference type="SUPFAM" id="SSF55073">
    <property type="entry name" value="Nucleotide cyclase"/>
    <property type="match status" value="1"/>
</dbReference>
<feature type="transmembrane region" description="Helical" evidence="1">
    <location>
        <begin position="177"/>
        <end position="197"/>
    </location>
</feature>
<dbReference type="CDD" id="cd00130">
    <property type="entry name" value="PAS"/>
    <property type="match status" value="1"/>
</dbReference>
<feature type="domain" description="GGDEF" evidence="3">
    <location>
        <begin position="388"/>
        <end position="521"/>
    </location>
</feature>
<dbReference type="PANTHER" id="PTHR45138">
    <property type="entry name" value="REGULATORY COMPONENTS OF SENSORY TRANSDUCTION SYSTEM"/>
    <property type="match status" value="1"/>
</dbReference>
<keyword evidence="4" id="KW-0418">Kinase</keyword>
<dbReference type="NCBIfam" id="TIGR00229">
    <property type="entry name" value="sensory_box"/>
    <property type="match status" value="1"/>
</dbReference>
<sequence>MDTPLTVYLTLVTASGSLNFLLGLYAYAKRHELVAARTLVAITILQGIYIFAFAFELSGDNLEVIKRWITVEYIGIAYTPVVGLLLVLQYTSRTPPRAALYLLFLIPTVTLLLVATNDWHHLFYKSVYFRPGAYTPLVDVQYSYWYIVHGAYTFSCLLVGIVLLLKQWRGTKRTYKGQLVALLGGQLIPIVTTFLYVIGKTPYGMDLIPFVLSLTTALYIWAMRSTGLMTISPIAKEHIVESMREGVIVLDLKDRLIDYNAAVRTMFPGQWQIAIGKPMAELWQDLIGLKGPLPGARPNGSEGMQEMKRPDARTGACHYYQVRYSAIRNRSGDTVGKLLMFIDITELKQLQEKLKVQAYYDGLTGIFNRTQFILRARGLLQRHRTRGMAASVVLFDIDCFKEVNDTYGHETGDRVIQHVVSVSRRFVTGDMLLARYGGEEFVLLLPEMELGDAAAYVEGLRASLAAESFQAPDGPLSVTASFGVAALSPDCESIEQLLRHADAALYEAKRAGRNKVSQWRQP</sequence>
<keyword evidence="1" id="KW-0472">Membrane</keyword>
<feature type="transmembrane region" description="Helical" evidence="1">
    <location>
        <begin position="100"/>
        <end position="124"/>
    </location>
</feature>
<feature type="transmembrane region" description="Helical" evidence="1">
    <location>
        <begin position="67"/>
        <end position="88"/>
    </location>
</feature>
<accession>A0ABW3HSR3</accession>
<dbReference type="PANTHER" id="PTHR45138:SF9">
    <property type="entry name" value="DIGUANYLATE CYCLASE DGCM-RELATED"/>
    <property type="match status" value="1"/>
</dbReference>
<dbReference type="RefSeq" id="WP_377565042.1">
    <property type="nucleotide sequence ID" value="NZ_JBHTJZ010000021.1"/>
</dbReference>
<dbReference type="EMBL" id="JBHTJZ010000021">
    <property type="protein sequence ID" value="MFD0960525.1"/>
    <property type="molecule type" value="Genomic_DNA"/>
</dbReference>
<evidence type="ECO:0000313" key="4">
    <source>
        <dbReference type="EMBL" id="MFD0960525.1"/>
    </source>
</evidence>
<gene>
    <name evidence="4" type="ORF">ACFQ2I_14120</name>
</gene>
<dbReference type="SMART" id="SM00267">
    <property type="entry name" value="GGDEF"/>
    <property type="match status" value="1"/>
</dbReference>
<evidence type="ECO:0000313" key="5">
    <source>
        <dbReference type="Proteomes" id="UP001596989"/>
    </source>
</evidence>
<dbReference type="CDD" id="cd01949">
    <property type="entry name" value="GGDEF"/>
    <property type="match status" value="1"/>
</dbReference>
<dbReference type="PROSITE" id="PS50113">
    <property type="entry name" value="PAC"/>
    <property type="match status" value="1"/>
</dbReference>
<keyword evidence="4" id="KW-0808">Transferase</keyword>
<proteinExistence type="predicted"/>
<dbReference type="PROSITE" id="PS50887">
    <property type="entry name" value="GGDEF"/>
    <property type="match status" value="1"/>
</dbReference>
<dbReference type="Gene3D" id="3.30.70.270">
    <property type="match status" value="1"/>
</dbReference>
<feature type="transmembrane region" description="Helical" evidence="1">
    <location>
        <begin position="6"/>
        <end position="27"/>
    </location>
</feature>
<feature type="domain" description="PAC" evidence="2">
    <location>
        <begin position="303"/>
        <end position="356"/>
    </location>
</feature>
<dbReference type="Pfam" id="PF08448">
    <property type="entry name" value="PAS_4"/>
    <property type="match status" value="1"/>
</dbReference>
<dbReference type="InterPro" id="IPR000014">
    <property type="entry name" value="PAS"/>
</dbReference>
<dbReference type="NCBIfam" id="TIGR00254">
    <property type="entry name" value="GGDEF"/>
    <property type="match status" value="1"/>
</dbReference>
<feature type="transmembrane region" description="Helical" evidence="1">
    <location>
        <begin position="34"/>
        <end position="55"/>
    </location>
</feature>
<dbReference type="InterPro" id="IPR013656">
    <property type="entry name" value="PAS_4"/>
</dbReference>
<dbReference type="Pfam" id="PF16927">
    <property type="entry name" value="HisKA_7TM"/>
    <property type="match status" value="1"/>
</dbReference>
<feature type="transmembrane region" description="Helical" evidence="1">
    <location>
        <begin position="144"/>
        <end position="165"/>
    </location>
</feature>
<reference evidence="5" key="1">
    <citation type="journal article" date="2019" name="Int. J. Syst. Evol. Microbiol.">
        <title>The Global Catalogue of Microorganisms (GCM) 10K type strain sequencing project: providing services to taxonomists for standard genome sequencing and annotation.</title>
        <authorList>
            <consortium name="The Broad Institute Genomics Platform"/>
            <consortium name="The Broad Institute Genome Sequencing Center for Infectious Disease"/>
            <person name="Wu L."/>
            <person name="Ma J."/>
        </authorList>
    </citation>
    <scope>NUCLEOTIDE SEQUENCE [LARGE SCALE GENOMIC DNA]</scope>
    <source>
        <strain evidence="5">CCUG 59129</strain>
    </source>
</reference>
<dbReference type="InterPro" id="IPR029787">
    <property type="entry name" value="Nucleotide_cyclase"/>
</dbReference>
<dbReference type="GO" id="GO:0016301">
    <property type="term" value="F:kinase activity"/>
    <property type="evidence" value="ECO:0007669"/>
    <property type="project" value="UniProtKB-KW"/>
</dbReference>
<feature type="transmembrane region" description="Helical" evidence="1">
    <location>
        <begin position="203"/>
        <end position="222"/>
    </location>
</feature>
<dbReference type="InterPro" id="IPR000700">
    <property type="entry name" value="PAS-assoc_C"/>
</dbReference>
<dbReference type="InterPro" id="IPR043128">
    <property type="entry name" value="Rev_trsase/Diguanyl_cyclase"/>
</dbReference>
<dbReference type="InterPro" id="IPR035965">
    <property type="entry name" value="PAS-like_dom_sf"/>
</dbReference>
<dbReference type="InterPro" id="IPR000160">
    <property type="entry name" value="GGDEF_dom"/>
</dbReference>
<keyword evidence="5" id="KW-1185">Reference proteome</keyword>
<dbReference type="Proteomes" id="UP001596989">
    <property type="component" value="Unassembled WGS sequence"/>
</dbReference>
<dbReference type="InterPro" id="IPR050469">
    <property type="entry name" value="Diguanylate_Cyclase"/>
</dbReference>
<name>A0ABW3HSR3_9BACL</name>
<keyword evidence="1" id="KW-0812">Transmembrane</keyword>
<keyword evidence="1" id="KW-1133">Transmembrane helix</keyword>